<sequence length="128" mass="14010">MGLSSSKAHPKVTKVAPMPVGEHLPTLAAPYRLPSVLGEPSLHPPATAEWGEPTFHFELPPLRETWYGRAAAEKAMQRKEDLQLQHPPPLFSISKNDFLTHQAALSTAASPGAGYFPQDLPLRGIRKK</sequence>
<evidence type="ECO:0000313" key="2">
    <source>
        <dbReference type="Proteomes" id="UP000472269"/>
    </source>
</evidence>
<dbReference type="Pfam" id="PF15398">
    <property type="entry name" value="DUF4619"/>
    <property type="match status" value="1"/>
</dbReference>
<dbReference type="AlphaFoldDB" id="A0A663LU78"/>
<dbReference type="InterPro" id="IPR029235">
    <property type="entry name" value="FAME"/>
</dbReference>
<name>A0A663LU78_ATHCN</name>
<reference evidence="1" key="1">
    <citation type="submission" date="2025-08" db="UniProtKB">
        <authorList>
            <consortium name="Ensembl"/>
        </authorList>
    </citation>
    <scope>IDENTIFICATION</scope>
</reference>
<dbReference type="Ensembl" id="ENSACUT00000003408.1">
    <property type="protein sequence ID" value="ENSACUP00000003205.1"/>
    <property type="gene ID" value="ENSACUG00000002199.1"/>
</dbReference>
<protein>
    <submittedName>
        <fullName evidence="1">Uncharacterized protein</fullName>
    </submittedName>
</protein>
<keyword evidence="2" id="KW-1185">Reference proteome</keyword>
<dbReference type="PANTHER" id="PTHR16065">
    <property type="entry name" value="COILED-COIL DOMAIN CONTAINING 198"/>
    <property type="match status" value="1"/>
</dbReference>
<accession>A0A663LU78</accession>
<reference evidence="1" key="2">
    <citation type="submission" date="2025-09" db="UniProtKB">
        <authorList>
            <consortium name="Ensembl"/>
        </authorList>
    </citation>
    <scope>IDENTIFICATION</scope>
</reference>
<dbReference type="PANTHER" id="PTHR16065:SF2">
    <property type="entry name" value="COILED-COIL DOMAIN CONTAINING 198"/>
    <property type="match status" value="1"/>
</dbReference>
<organism evidence="1 2">
    <name type="scientific">Athene cunicularia</name>
    <name type="common">Burrowing owl</name>
    <name type="synonym">Speotyto cunicularia</name>
    <dbReference type="NCBI Taxonomy" id="194338"/>
    <lineage>
        <taxon>Eukaryota</taxon>
        <taxon>Metazoa</taxon>
        <taxon>Chordata</taxon>
        <taxon>Craniata</taxon>
        <taxon>Vertebrata</taxon>
        <taxon>Euteleostomi</taxon>
        <taxon>Archelosauria</taxon>
        <taxon>Archosauria</taxon>
        <taxon>Dinosauria</taxon>
        <taxon>Saurischia</taxon>
        <taxon>Theropoda</taxon>
        <taxon>Coelurosauria</taxon>
        <taxon>Aves</taxon>
        <taxon>Neognathae</taxon>
        <taxon>Neoaves</taxon>
        <taxon>Telluraves</taxon>
        <taxon>Strigiformes</taxon>
        <taxon>Strigidae</taxon>
        <taxon>Athene</taxon>
    </lineage>
</organism>
<evidence type="ECO:0000313" key="1">
    <source>
        <dbReference type="Ensembl" id="ENSACUP00000003205.1"/>
    </source>
</evidence>
<proteinExistence type="predicted"/>
<dbReference type="Proteomes" id="UP000472269">
    <property type="component" value="Unplaced"/>
</dbReference>